<evidence type="ECO:0000259" key="2">
    <source>
        <dbReference type="Pfam" id="PF06292"/>
    </source>
</evidence>
<dbReference type="Proteomes" id="UP000243686">
    <property type="component" value="Unassembled WGS sequence"/>
</dbReference>
<feature type="region of interest" description="Disordered" evidence="1">
    <location>
        <begin position="1"/>
        <end position="29"/>
    </location>
</feature>
<evidence type="ECO:0000256" key="1">
    <source>
        <dbReference type="SAM" id="MobiDB-lite"/>
    </source>
</evidence>
<dbReference type="InterPro" id="IPR010439">
    <property type="entry name" value="MUN_dom"/>
</dbReference>
<keyword evidence="4" id="KW-1185">Reference proteome</keyword>
<feature type="non-terminal residue" evidence="3">
    <location>
        <position position="60"/>
    </location>
</feature>
<sequence length="60" mass="6474">GSNSTEQTATDVADGVNGGIGTDSDAPEDTTRSLTYWHRLITLIVSVLEDDRKHYAPVLN</sequence>
<accession>A0A1S8WMZ8</accession>
<reference evidence="3 4" key="1">
    <citation type="submission" date="2015-03" db="EMBL/GenBank/DDBJ databases">
        <title>Draft genome of the nematode, Opisthorchis viverrini.</title>
        <authorList>
            <person name="Mitreva M."/>
        </authorList>
    </citation>
    <scope>NUCLEOTIDE SEQUENCE [LARGE SCALE GENOMIC DNA]</scope>
    <source>
        <strain evidence="3">Khon Kaen</strain>
    </source>
</reference>
<evidence type="ECO:0000313" key="4">
    <source>
        <dbReference type="Proteomes" id="UP000243686"/>
    </source>
</evidence>
<protein>
    <recommendedName>
        <fullName evidence="2">MUN domain-containing protein</fullName>
    </recommendedName>
</protein>
<feature type="non-terminal residue" evidence="3">
    <location>
        <position position="1"/>
    </location>
</feature>
<feature type="domain" description="MUN" evidence="2">
    <location>
        <begin position="27"/>
        <end position="60"/>
    </location>
</feature>
<name>A0A1S8WMZ8_OPIVI</name>
<dbReference type="Pfam" id="PF06292">
    <property type="entry name" value="MUN"/>
    <property type="match status" value="1"/>
</dbReference>
<organism evidence="3 4">
    <name type="scientific">Opisthorchis viverrini</name>
    <name type="common">Southeast Asian liver fluke</name>
    <dbReference type="NCBI Taxonomy" id="6198"/>
    <lineage>
        <taxon>Eukaryota</taxon>
        <taxon>Metazoa</taxon>
        <taxon>Spiralia</taxon>
        <taxon>Lophotrochozoa</taxon>
        <taxon>Platyhelminthes</taxon>
        <taxon>Trematoda</taxon>
        <taxon>Digenea</taxon>
        <taxon>Opisthorchiida</taxon>
        <taxon>Opisthorchiata</taxon>
        <taxon>Opisthorchiidae</taxon>
        <taxon>Opisthorchis</taxon>
    </lineage>
</organism>
<proteinExistence type="predicted"/>
<feature type="compositionally biased region" description="Polar residues" evidence="1">
    <location>
        <begin position="1"/>
        <end position="10"/>
    </location>
</feature>
<evidence type="ECO:0000313" key="3">
    <source>
        <dbReference type="EMBL" id="OON15852.1"/>
    </source>
</evidence>
<gene>
    <name evidence="3" type="ORF">X801_08341</name>
</gene>
<dbReference type="EMBL" id="KV900664">
    <property type="protein sequence ID" value="OON15852.1"/>
    <property type="molecule type" value="Genomic_DNA"/>
</dbReference>
<dbReference type="AlphaFoldDB" id="A0A1S8WMZ8"/>